<organism evidence="1 2">
    <name type="scientific">Handroanthus impetiginosus</name>
    <dbReference type="NCBI Taxonomy" id="429701"/>
    <lineage>
        <taxon>Eukaryota</taxon>
        <taxon>Viridiplantae</taxon>
        <taxon>Streptophyta</taxon>
        <taxon>Embryophyta</taxon>
        <taxon>Tracheophyta</taxon>
        <taxon>Spermatophyta</taxon>
        <taxon>Magnoliopsida</taxon>
        <taxon>eudicotyledons</taxon>
        <taxon>Gunneridae</taxon>
        <taxon>Pentapetalae</taxon>
        <taxon>asterids</taxon>
        <taxon>lamiids</taxon>
        <taxon>Lamiales</taxon>
        <taxon>Bignoniaceae</taxon>
        <taxon>Crescentiina</taxon>
        <taxon>Tabebuia alliance</taxon>
        <taxon>Handroanthus</taxon>
    </lineage>
</organism>
<sequence length="92" mass="10702">MRKQKMKHTLHPVKFLQIHLKINLHSPFPLIFNVSSYQTSSIIYCNTLNFYIIAKLSHFPKEHQIQIKHTTATLTLKLEPTTTRSDNSTSPN</sequence>
<reference evidence="2" key="1">
    <citation type="journal article" date="2018" name="Gigascience">
        <title>Genome assembly of the Pink Ipe (Handroanthus impetiginosus, Bignoniaceae), a highly valued, ecologically keystone Neotropical timber forest tree.</title>
        <authorList>
            <person name="Silva-Junior O.B."/>
            <person name="Grattapaglia D."/>
            <person name="Novaes E."/>
            <person name="Collevatti R.G."/>
        </authorList>
    </citation>
    <scope>NUCLEOTIDE SEQUENCE [LARGE SCALE GENOMIC DNA]</scope>
    <source>
        <strain evidence="2">cv. UFG-1</strain>
    </source>
</reference>
<name>A0A2G9GET6_9LAMI</name>
<dbReference type="EMBL" id="NKXS01005388">
    <property type="protein sequence ID" value="PIN03801.1"/>
    <property type="molecule type" value="Genomic_DNA"/>
</dbReference>
<dbReference type="Proteomes" id="UP000231279">
    <property type="component" value="Unassembled WGS sequence"/>
</dbReference>
<proteinExistence type="predicted"/>
<gene>
    <name evidence="1" type="ORF">CDL12_23669</name>
</gene>
<accession>A0A2G9GET6</accession>
<evidence type="ECO:0000313" key="1">
    <source>
        <dbReference type="EMBL" id="PIN03801.1"/>
    </source>
</evidence>
<keyword evidence="2" id="KW-1185">Reference proteome</keyword>
<dbReference type="AlphaFoldDB" id="A0A2G9GET6"/>
<evidence type="ECO:0000313" key="2">
    <source>
        <dbReference type="Proteomes" id="UP000231279"/>
    </source>
</evidence>
<comment type="caution">
    <text evidence="1">The sequence shown here is derived from an EMBL/GenBank/DDBJ whole genome shotgun (WGS) entry which is preliminary data.</text>
</comment>
<protein>
    <submittedName>
        <fullName evidence="1">Uncharacterized protein</fullName>
    </submittedName>
</protein>